<comment type="caution">
    <text evidence="1">The sequence shown here is derived from an EMBL/GenBank/DDBJ whole genome shotgun (WGS) entry which is preliminary data.</text>
</comment>
<accession>A0A6N6RNB4</accession>
<feature type="non-terminal residue" evidence="1">
    <location>
        <position position="82"/>
    </location>
</feature>
<evidence type="ECO:0000313" key="2">
    <source>
        <dbReference type="Proteomes" id="UP000434870"/>
    </source>
</evidence>
<organism evidence="1 2">
    <name type="scientific">Aliivibrio finisterrensis</name>
    <dbReference type="NCBI Taxonomy" id="511998"/>
    <lineage>
        <taxon>Bacteria</taxon>
        <taxon>Pseudomonadati</taxon>
        <taxon>Pseudomonadota</taxon>
        <taxon>Gammaproteobacteria</taxon>
        <taxon>Vibrionales</taxon>
        <taxon>Vibrionaceae</taxon>
        <taxon>Aliivibrio</taxon>
    </lineage>
</organism>
<name>A0A6N6RNB4_9GAMM</name>
<evidence type="ECO:0000313" key="1">
    <source>
        <dbReference type="EMBL" id="KAB2822784.1"/>
    </source>
</evidence>
<dbReference type="RefSeq" id="WP_151656916.1">
    <property type="nucleotide sequence ID" value="NZ_WBVP01000110.1"/>
</dbReference>
<gene>
    <name evidence="1" type="ORF">F8B77_17380</name>
</gene>
<dbReference type="EMBL" id="WBVP01000110">
    <property type="protein sequence ID" value="KAB2822784.1"/>
    <property type="molecule type" value="Genomic_DNA"/>
</dbReference>
<protein>
    <submittedName>
        <fullName evidence="1">Uncharacterized protein</fullName>
    </submittedName>
</protein>
<sequence>MYDISAPESLPSVSYTNKNYVYLQLASNEAHTLYQVASDYSLTSLVEVTDVDINELTFFYHPVSEQKLTTRYIALPSRIDAN</sequence>
<reference evidence="1 2" key="1">
    <citation type="submission" date="2019-09" db="EMBL/GenBank/DDBJ databases">
        <title>Genome of Aliivibrio finisterrensis LMG 23869 (type strain).</title>
        <authorList>
            <person name="Bowman J.P."/>
        </authorList>
    </citation>
    <scope>NUCLEOTIDE SEQUENCE [LARGE SCALE GENOMIC DNA]</scope>
    <source>
        <strain evidence="1 2">LMG 23869</strain>
    </source>
</reference>
<proteinExistence type="predicted"/>
<dbReference type="Proteomes" id="UP000434870">
    <property type="component" value="Unassembled WGS sequence"/>
</dbReference>
<dbReference type="AlphaFoldDB" id="A0A6N6RNB4"/>